<dbReference type="InterPro" id="IPR016181">
    <property type="entry name" value="Acyl_CoA_acyltransferase"/>
</dbReference>
<gene>
    <name evidence="2" type="primary">yqjY</name>
    <name evidence="2" type="ORF">GCM10011409_44640</name>
</gene>
<reference evidence="2" key="1">
    <citation type="journal article" date="2014" name="Int. J. Syst. Evol. Microbiol.">
        <title>Complete genome sequence of Corynebacterium casei LMG S-19264T (=DSM 44701T), isolated from a smear-ripened cheese.</title>
        <authorList>
            <consortium name="US DOE Joint Genome Institute (JGI-PGF)"/>
            <person name="Walter F."/>
            <person name="Albersmeier A."/>
            <person name="Kalinowski J."/>
            <person name="Ruckert C."/>
        </authorList>
    </citation>
    <scope>NUCLEOTIDE SEQUENCE</scope>
    <source>
        <strain evidence="2">CGMCC 1.15454</strain>
    </source>
</reference>
<dbReference type="FunFam" id="3.40.630.30:FF:000133">
    <property type="entry name" value="Acetyltransferase, GNAT family"/>
    <property type="match status" value="1"/>
</dbReference>
<dbReference type="AlphaFoldDB" id="A0A9W5U325"/>
<protein>
    <recommendedName>
        <fullName evidence="1">N-acetyltransferase domain-containing protein</fullName>
    </recommendedName>
</protein>
<dbReference type="Gene3D" id="3.40.630.30">
    <property type="match status" value="1"/>
</dbReference>
<dbReference type="SUPFAM" id="SSF55729">
    <property type="entry name" value="Acyl-CoA N-acyltransferases (Nat)"/>
    <property type="match status" value="1"/>
</dbReference>
<dbReference type="RefSeq" id="WP_088051368.1">
    <property type="nucleotide sequence ID" value="NZ_BMJD01000075.1"/>
</dbReference>
<keyword evidence="3" id="KW-1185">Reference proteome</keyword>
<evidence type="ECO:0000259" key="1">
    <source>
        <dbReference type="PROSITE" id="PS51186"/>
    </source>
</evidence>
<comment type="caution">
    <text evidence="2">The sequence shown here is derived from an EMBL/GenBank/DDBJ whole genome shotgun (WGS) entry which is preliminary data.</text>
</comment>
<dbReference type="InterPro" id="IPR000182">
    <property type="entry name" value="GNAT_dom"/>
</dbReference>
<name>A0A9W5U325_9BACI</name>
<organism evidence="2 3">
    <name type="scientific">Lentibacillus populi</name>
    <dbReference type="NCBI Taxonomy" id="1827502"/>
    <lineage>
        <taxon>Bacteria</taxon>
        <taxon>Bacillati</taxon>
        <taxon>Bacillota</taxon>
        <taxon>Bacilli</taxon>
        <taxon>Bacillales</taxon>
        <taxon>Bacillaceae</taxon>
        <taxon>Lentibacillus</taxon>
    </lineage>
</organism>
<dbReference type="PIRSF" id="PIRSF037663">
    <property type="entry name" value="Acetyltransf_GNAT_prd"/>
    <property type="match status" value="1"/>
</dbReference>
<feature type="domain" description="N-acetyltransferase" evidence="1">
    <location>
        <begin position="1"/>
        <end position="157"/>
    </location>
</feature>
<dbReference type="Proteomes" id="UP000621492">
    <property type="component" value="Unassembled WGS sequence"/>
</dbReference>
<dbReference type="CDD" id="cd04301">
    <property type="entry name" value="NAT_SF"/>
    <property type="match status" value="1"/>
</dbReference>
<dbReference type="GO" id="GO:0016747">
    <property type="term" value="F:acyltransferase activity, transferring groups other than amino-acyl groups"/>
    <property type="evidence" value="ECO:0007669"/>
    <property type="project" value="InterPro"/>
</dbReference>
<dbReference type="PROSITE" id="PS51186">
    <property type="entry name" value="GNAT"/>
    <property type="match status" value="1"/>
</dbReference>
<accession>A0A9W5U325</accession>
<proteinExistence type="predicted"/>
<reference evidence="2" key="2">
    <citation type="submission" date="2020-09" db="EMBL/GenBank/DDBJ databases">
        <authorList>
            <person name="Sun Q."/>
            <person name="Zhou Y."/>
        </authorList>
    </citation>
    <scope>NUCLEOTIDE SEQUENCE</scope>
    <source>
        <strain evidence="2">CGMCC 1.15454</strain>
    </source>
</reference>
<dbReference type="PANTHER" id="PTHR43072">
    <property type="entry name" value="N-ACETYLTRANSFERASE"/>
    <property type="match status" value="1"/>
</dbReference>
<evidence type="ECO:0000313" key="2">
    <source>
        <dbReference type="EMBL" id="GGB62540.1"/>
    </source>
</evidence>
<dbReference type="InterPro" id="IPR017255">
    <property type="entry name" value="AcTrfase_GNAT_prd"/>
</dbReference>
<sequence length="157" mass="18004">MEFRLVESSDFTIISPLVNEWWAGRQMADMLPKLFFVHFNNTSFIAEKDGKIVGFLIGFVSQSHSYEGYIHFVGVHPEYRKHHIGKKLYHQFFNAVKENGRNIVRAVTSPVNKVSIAYHIKMGFEIEKGDKEVGGISVVADYDGPNHDRVLFTKKLD</sequence>
<dbReference type="PANTHER" id="PTHR43072:SF36">
    <property type="entry name" value="RIBOSOMAL-PROTEIN-ALANINE ACETYLTRANSFERASE"/>
    <property type="match status" value="1"/>
</dbReference>
<dbReference type="EMBL" id="BMJD01000075">
    <property type="protein sequence ID" value="GGB62540.1"/>
    <property type="molecule type" value="Genomic_DNA"/>
</dbReference>
<dbReference type="Pfam" id="PF00583">
    <property type="entry name" value="Acetyltransf_1"/>
    <property type="match status" value="1"/>
</dbReference>
<evidence type="ECO:0000313" key="3">
    <source>
        <dbReference type="Proteomes" id="UP000621492"/>
    </source>
</evidence>